<proteinExistence type="predicted"/>
<keyword evidence="2" id="KW-1185">Reference proteome</keyword>
<evidence type="ECO:0000313" key="1">
    <source>
        <dbReference type="EMBL" id="KAH9483334.1"/>
    </source>
</evidence>
<name>A0ACB8H821_PSICU</name>
<gene>
    <name evidence="1" type="ORF">JR316_0005440</name>
</gene>
<accession>A0ACB8H821</accession>
<organism evidence="1 2">
    <name type="scientific">Psilocybe cubensis</name>
    <name type="common">Psychedelic mushroom</name>
    <name type="synonym">Stropharia cubensis</name>
    <dbReference type="NCBI Taxonomy" id="181762"/>
    <lineage>
        <taxon>Eukaryota</taxon>
        <taxon>Fungi</taxon>
        <taxon>Dikarya</taxon>
        <taxon>Basidiomycota</taxon>
        <taxon>Agaricomycotina</taxon>
        <taxon>Agaricomycetes</taxon>
        <taxon>Agaricomycetidae</taxon>
        <taxon>Agaricales</taxon>
        <taxon>Agaricineae</taxon>
        <taxon>Strophariaceae</taxon>
        <taxon>Psilocybe</taxon>
    </lineage>
</organism>
<dbReference type="Proteomes" id="UP000664032">
    <property type="component" value="Unassembled WGS sequence"/>
</dbReference>
<sequence length="110" mass="11760">MSSSAGSASPATTLPSIHEMFPGVPPPPPPPPPPKTRPTPSPLTPPPPPRTRRRKPAQQRSIHPPSGTERERESSGPRTRAPVEFKCKRESGLEQAPSLKLNLVSPTRAG</sequence>
<comment type="caution">
    <text evidence="1">The sequence shown here is derived from an EMBL/GenBank/DDBJ whole genome shotgun (WGS) entry which is preliminary data.</text>
</comment>
<protein>
    <submittedName>
        <fullName evidence="1">Uncharacterized protein</fullName>
    </submittedName>
</protein>
<reference evidence="1" key="1">
    <citation type="submission" date="2021-10" db="EMBL/GenBank/DDBJ databases">
        <title>Psilocybe cubensis genome.</title>
        <authorList>
            <person name="Mckernan K.J."/>
            <person name="Crawford S."/>
            <person name="Trippe A."/>
            <person name="Kane L.T."/>
            <person name="Mclaughlin S."/>
        </authorList>
    </citation>
    <scope>NUCLEOTIDE SEQUENCE</scope>
    <source>
        <strain evidence="1">MGC-MH-2018</strain>
    </source>
</reference>
<evidence type="ECO:0000313" key="2">
    <source>
        <dbReference type="Proteomes" id="UP000664032"/>
    </source>
</evidence>
<dbReference type="EMBL" id="JAFIQS020000004">
    <property type="protein sequence ID" value="KAH9483334.1"/>
    <property type="molecule type" value="Genomic_DNA"/>
</dbReference>